<dbReference type="EMBL" id="OCTY01000002">
    <property type="protein sequence ID" value="SOJ53259.1"/>
    <property type="molecule type" value="Genomic_DNA"/>
</dbReference>
<dbReference type="SUPFAM" id="SSF54001">
    <property type="entry name" value="Cysteine proteinases"/>
    <property type="match status" value="1"/>
</dbReference>
<evidence type="ECO:0000259" key="2">
    <source>
        <dbReference type="SMART" id="SM00460"/>
    </source>
</evidence>
<dbReference type="Proteomes" id="UP000554965">
    <property type="component" value="Unassembled WGS sequence"/>
</dbReference>
<organism evidence="3 4">
    <name type="scientific">Mycobacterium simulans</name>
    <dbReference type="NCBI Taxonomy" id="627089"/>
    <lineage>
        <taxon>Bacteria</taxon>
        <taxon>Bacillati</taxon>
        <taxon>Actinomycetota</taxon>
        <taxon>Actinomycetes</taxon>
        <taxon>Mycobacteriales</taxon>
        <taxon>Mycobacteriaceae</taxon>
        <taxon>Mycobacterium</taxon>
    </lineage>
</organism>
<dbReference type="InterPro" id="IPR002931">
    <property type="entry name" value="Transglutaminase-like"/>
</dbReference>
<reference evidence="3 4" key="1">
    <citation type="submission" date="2017-10" db="EMBL/GenBank/DDBJ databases">
        <authorList>
            <consortium name="Urmite Genomes"/>
        </authorList>
    </citation>
    <scope>NUCLEOTIDE SEQUENCE [LARGE SCALE GENOMIC DNA]</scope>
    <source>
        <strain evidence="3 4">FB-527</strain>
    </source>
</reference>
<accession>A0A7Z7N814</accession>
<protein>
    <recommendedName>
        <fullName evidence="2">Transglutaminase-like domain-containing protein</fullName>
    </recommendedName>
</protein>
<dbReference type="InterPro" id="IPR038765">
    <property type="entry name" value="Papain-like_cys_pep_sf"/>
</dbReference>
<dbReference type="PANTHER" id="PTHR38339">
    <property type="entry name" value="TRANSGLUTAMINASE DOMAIN PROTEIN"/>
    <property type="match status" value="1"/>
</dbReference>
<evidence type="ECO:0000256" key="1">
    <source>
        <dbReference type="SAM" id="MobiDB-lite"/>
    </source>
</evidence>
<evidence type="ECO:0000313" key="4">
    <source>
        <dbReference type="Proteomes" id="UP000554965"/>
    </source>
</evidence>
<proteinExistence type="predicted"/>
<evidence type="ECO:0000313" key="3">
    <source>
        <dbReference type="EMBL" id="SOJ53259.1"/>
    </source>
</evidence>
<name>A0A7Z7N814_9MYCO</name>
<gene>
    <name evidence="3" type="ORF">MSIMFB_00760</name>
</gene>
<dbReference type="Gene3D" id="3.10.620.30">
    <property type="match status" value="1"/>
</dbReference>
<dbReference type="Pfam" id="PF01841">
    <property type="entry name" value="Transglut_core"/>
    <property type="match status" value="1"/>
</dbReference>
<comment type="caution">
    <text evidence="3">The sequence shown here is derived from an EMBL/GenBank/DDBJ whole genome shotgun (WGS) entry which is preliminary data.</text>
</comment>
<dbReference type="PANTHER" id="PTHR38339:SF1">
    <property type="entry name" value="TRANSGLUTAMINASE-LIKE DOMAIN-CONTAINING PROTEIN"/>
    <property type="match status" value="1"/>
</dbReference>
<dbReference type="AlphaFoldDB" id="A0A7Z7N814"/>
<sequence length="334" mass="36791">MTHWNCCAPADLPPAASTAGSPNGWPPICRSFDRRQAKNQSPPHGTELSDDPSPTPRYPHRTSPPVIGDGAYSRVLDIEVTSEHPYELTRETEFGNLMLHSRMRSANSRNWSIRYVVERRAIGHAPDPTRARPLATTQLFDRALTPEAHVDVDERTRTLAQDVVGPETNPLEQARRTYDYVTGAMDYDATKQSFLGSTGHALTCLVGNCNDIHALFVSLCRSVQIPARFVLGQALEQPQPGAQDCEVCGYHCRADFFVAGLGWLPADASCATKYGTHGLFANLEPNHIAWSTDRDILLALPQRAGRSLFFAGPYAEGDGKTHPVQRQIRFTATA</sequence>
<feature type="region of interest" description="Disordered" evidence="1">
    <location>
        <begin position="12"/>
        <end position="69"/>
    </location>
</feature>
<dbReference type="SMART" id="SM00460">
    <property type="entry name" value="TGc"/>
    <property type="match status" value="1"/>
</dbReference>
<keyword evidence="4" id="KW-1185">Reference proteome</keyword>
<feature type="domain" description="Transglutaminase-like" evidence="2">
    <location>
        <begin position="201"/>
        <end position="270"/>
    </location>
</feature>